<reference evidence="2" key="1">
    <citation type="submission" date="2013-08" db="EMBL/GenBank/DDBJ databases">
        <authorList>
            <person name="Mendez C."/>
            <person name="Richter M."/>
            <person name="Ferrer M."/>
            <person name="Sanchez J."/>
        </authorList>
    </citation>
    <scope>NUCLEOTIDE SEQUENCE</scope>
</reference>
<feature type="domain" description="SF4 helicase" evidence="1">
    <location>
        <begin position="113"/>
        <end position="213"/>
    </location>
</feature>
<protein>
    <submittedName>
        <fullName evidence="2">Replicative DNA helicase</fullName>
    </submittedName>
</protein>
<comment type="caution">
    <text evidence="2">The sequence shown here is derived from an EMBL/GenBank/DDBJ whole genome shotgun (WGS) entry which is preliminary data.</text>
</comment>
<gene>
    <name evidence="2" type="ORF">B1B_16365</name>
</gene>
<dbReference type="Gene3D" id="3.40.50.300">
    <property type="entry name" value="P-loop containing nucleotide triphosphate hydrolases"/>
    <property type="match status" value="1"/>
</dbReference>
<keyword evidence="2" id="KW-0547">Nucleotide-binding</keyword>
<dbReference type="InterPro" id="IPR036185">
    <property type="entry name" value="DNA_heli_DnaB-like_N_sf"/>
</dbReference>
<feature type="non-terminal residue" evidence="2">
    <location>
        <position position="1"/>
    </location>
</feature>
<dbReference type="Gene3D" id="1.10.860.10">
    <property type="entry name" value="DNAb Helicase, Chain A"/>
    <property type="match status" value="1"/>
</dbReference>
<evidence type="ECO:0000259" key="1">
    <source>
        <dbReference type="PROSITE" id="PS51199"/>
    </source>
</evidence>
<keyword evidence="2" id="KW-0067">ATP-binding</keyword>
<keyword evidence="2" id="KW-0347">Helicase</keyword>
<name>T0YY25_9ZZZZ</name>
<keyword evidence="2" id="KW-0378">Hydrolase</keyword>
<dbReference type="Pfam" id="PF03796">
    <property type="entry name" value="DnaB_C"/>
    <property type="match status" value="1"/>
</dbReference>
<dbReference type="GO" id="GO:0006260">
    <property type="term" value="P:DNA replication"/>
    <property type="evidence" value="ECO:0007669"/>
    <property type="project" value="InterPro"/>
</dbReference>
<dbReference type="GO" id="GO:0005524">
    <property type="term" value="F:ATP binding"/>
    <property type="evidence" value="ECO:0007669"/>
    <property type="project" value="InterPro"/>
</dbReference>
<dbReference type="SUPFAM" id="SSF48024">
    <property type="entry name" value="N-terminal domain of DnaB helicase"/>
    <property type="match status" value="1"/>
</dbReference>
<organism evidence="2">
    <name type="scientific">mine drainage metagenome</name>
    <dbReference type="NCBI Taxonomy" id="410659"/>
    <lineage>
        <taxon>unclassified sequences</taxon>
        <taxon>metagenomes</taxon>
        <taxon>ecological metagenomes</taxon>
    </lineage>
</organism>
<dbReference type="InterPro" id="IPR027417">
    <property type="entry name" value="P-loop_NTPase"/>
</dbReference>
<reference evidence="2" key="2">
    <citation type="journal article" date="2014" name="ISME J.">
        <title>Microbial stratification in low pH oxic and suboxic macroscopic growths along an acid mine drainage.</title>
        <authorList>
            <person name="Mendez-Garcia C."/>
            <person name="Mesa V."/>
            <person name="Sprenger R.R."/>
            <person name="Richter M."/>
            <person name="Diez M.S."/>
            <person name="Solano J."/>
            <person name="Bargiela R."/>
            <person name="Golyshina O.V."/>
            <person name="Manteca A."/>
            <person name="Ramos J.L."/>
            <person name="Gallego J.R."/>
            <person name="Llorente I."/>
            <person name="Martins Dos Santos V.A."/>
            <person name="Jensen O.N."/>
            <person name="Pelaez A.I."/>
            <person name="Sanchez J."/>
            <person name="Ferrer M."/>
        </authorList>
    </citation>
    <scope>NUCLEOTIDE SEQUENCE</scope>
</reference>
<dbReference type="InterPro" id="IPR007694">
    <property type="entry name" value="DNA_helicase_DnaB-like_C"/>
</dbReference>
<dbReference type="PROSITE" id="PS51199">
    <property type="entry name" value="SF4_HELICASE"/>
    <property type="match status" value="1"/>
</dbReference>
<sequence>VDYVTVQAKLQEHGAVGVEVALLSSLQLNTPSAANAQHYAELVRDKAQQRRLIAVAGDIVDEAYVATDDVAGLIDEAERKINQIADNRSVDSVSTIQSLLLSEADILETRGETRGQFNGLETGYRSLDLILQGLQPNSMTIVGARPGTGKTAFALGILVHVGAVVRRPALYFSLEMSRQELAERILASTARIDSSKLRTGDLSDADWNRAHEA</sequence>
<evidence type="ECO:0000313" key="2">
    <source>
        <dbReference type="EMBL" id="EQD36852.1"/>
    </source>
</evidence>
<accession>T0YY25</accession>
<proteinExistence type="predicted"/>
<dbReference type="EMBL" id="AUZY01010888">
    <property type="protein sequence ID" value="EQD36852.1"/>
    <property type="molecule type" value="Genomic_DNA"/>
</dbReference>
<dbReference type="PANTHER" id="PTHR30153">
    <property type="entry name" value="REPLICATIVE DNA HELICASE DNAB"/>
    <property type="match status" value="1"/>
</dbReference>
<dbReference type="GO" id="GO:0005829">
    <property type="term" value="C:cytosol"/>
    <property type="evidence" value="ECO:0007669"/>
    <property type="project" value="TreeGrafter"/>
</dbReference>
<dbReference type="AlphaFoldDB" id="T0YY25"/>
<feature type="non-terminal residue" evidence="2">
    <location>
        <position position="213"/>
    </location>
</feature>
<dbReference type="PANTHER" id="PTHR30153:SF2">
    <property type="entry name" value="REPLICATIVE DNA HELICASE"/>
    <property type="match status" value="1"/>
</dbReference>
<dbReference type="InterPro" id="IPR016136">
    <property type="entry name" value="DNA_helicase_N/primase_C"/>
</dbReference>
<dbReference type="GO" id="GO:0003678">
    <property type="term" value="F:DNA helicase activity"/>
    <property type="evidence" value="ECO:0007669"/>
    <property type="project" value="InterPro"/>
</dbReference>
<dbReference type="SUPFAM" id="SSF52540">
    <property type="entry name" value="P-loop containing nucleoside triphosphate hydrolases"/>
    <property type="match status" value="1"/>
</dbReference>